<proteinExistence type="predicted"/>
<protein>
    <submittedName>
        <fullName evidence="3">Transmembrane protein 164 isoform X1</fullName>
    </submittedName>
</protein>
<keyword evidence="1 3" id="KW-0812">Transmembrane</keyword>
<keyword evidence="1" id="KW-0472">Membrane</keyword>
<feature type="transmembrane region" description="Helical" evidence="1">
    <location>
        <begin position="89"/>
        <end position="106"/>
    </location>
</feature>
<evidence type="ECO:0000256" key="1">
    <source>
        <dbReference type="SAM" id="Phobius"/>
    </source>
</evidence>
<organism evidence="2 3">
    <name type="scientific">Neodiprion lecontei</name>
    <name type="common">Redheaded pine sawfly</name>
    <dbReference type="NCBI Taxonomy" id="441921"/>
    <lineage>
        <taxon>Eukaryota</taxon>
        <taxon>Metazoa</taxon>
        <taxon>Ecdysozoa</taxon>
        <taxon>Arthropoda</taxon>
        <taxon>Hexapoda</taxon>
        <taxon>Insecta</taxon>
        <taxon>Pterygota</taxon>
        <taxon>Neoptera</taxon>
        <taxon>Endopterygota</taxon>
        <taxon>Hymenoptera</taxon>
        <taxon>Tenthredinoidea</taxon>
        <taxon>Diprionidae</taxon>
        <taxon>Diprioninae</taxon>
        <taxon>Neodiprion</taxon>
    </lineage>
</organism>
<sequence>MVILTRIHTYICTVLDSFVMLEWAYSGVNASVPRNVGPECAEYLTPSRRVVETIAATILVAVTVIWGLKRITLPKPSPYVNQDRVGKRVLLIFMSLILGMEIGFKFSSRTVIYLLNPCHVTTVMQLYLLAAEPSQTVTAIFRIHLNLLNGPLLAYLFPETASRQIFVDKAIYYIQHGLMVVIPYYLLRLGGSYNVEPLSDLSWSVLSYGLNLAYHFWILQAFALPAQVNLNHMLCPAVLDPFEGQNYRVWATIHQFLLCPILCKLFCFVSNFLLTQFPVTKVKKSLEFPIQRSVLSDDCLYKPKASDSSLQIGRENGHTHVD</sequence>
<evidence type="ECO:0000313" key="2">
    <source>
        <dbReference type="Proteomes" id="UP000829291"/>
    </source>
</evidence>
<dbReference type="Proteomes" id="UP000829291">
    <property type="component" value="Chromosome 2"/>
</dbReference>
<feature type="transmembrane region" description="Helical" evidence="1">
    <location>
        <begin position="170"/>
        <end position="187"/>
    </location>
</feature>
<feature type="transmembrane region" description="Helical" evidence="1">
    <location>
        <begin position="208"/>
        <end position="228"/>
    </location>
</feature>
<keyword evidence="1" id="KW-1133">Transmembrane helix</keyword>
<reference evidence="3" key="1">
    <citation type="submission" date="2025-08" db="UniProtKB">
        <authorList>
            <consortium name="RefSeq"/>
        </authorList>
    </citation>
    <scope>IDENTIFICATION</scope>
    <source>
        <tissue evidence="3">Thorax and Abdomen</tissue>
    </source>
</reference>
<dbReference type="Pfam" id="PF14808">
    <property type="entry name" value="TMEM164"/>
    <property type="match status" value="1"/>
</dbReference>
<dbReference type="RefSeq" id="XP_046588761.1">
    <property type="nucleotide sequence ID" value="XM_046732805.1"/>
</dbReference>
<dbReference type="GeneID" id="107226178"/>
<keyword evidence="2" id="KW-1185">Reference proteome</keyword>
<dbReference type="PANTHER" id="PTHR20948">
    <property type="entry name" value="TRANSMEMBRANE PROTEIN 164"/>
    <property type="match status" value="1"/>
</dbReference>
<feature type="transmembrane region" description="Helical" evidence="1">
    <location>
        <begin position="7"/>
        <end position="25"/>
    </location>
</feature>
<name>A0ABM3FL56_NEOLC</name>
<gene>
    <name evidence="3" type="primary">LOC107226178</name>
</gene>
<feature type="transmembrane region" description="Helical" evidence="1">
    <location>
        <begin position="50"/>
        <end position="68"/>
    </location>
</feature>
<evidence type="ECO:0000313" key="3">
    <source>
        <dbReference type="RefSeq" id="XP_046588761.1"/>
    </source>
</evidence>
<feature type="transmembrane region" description="Helical" evidence="1">
    <location>
        <begin position="248"/>
        <end position="274"/>
    </location>
</feature>
<accession>A0ABM3FL56</accession>
<dbReference type="InterPro" id="IPR026508">
    <property type="entry name" value="TMEM164"/>
</dbReference>
<dbReference type="PANTHER" id="PTHR20948:SF2">
    <property type="entry name" value="TRANSMEMBRANE PROTEIN 164"/>
    <property type="match status" value="1"/>
</dbReference>